<protein>
    <recommendedName>
        <fullName evidence="9">Peptidase S28</fullName>
    </recommendedName>
</protein>
<dbReference type="AlphaFoldDB" id="A0AAW0FSC3"/>
<comment type="caution">
    <text evidence="7">The sequence shown here is derived from an EMBL/GenBank/DDBJ whole genome shotgun (WGS) entry which is preliminary data.</text>
</comment>
<evidence type="ECO:0000256" key="5">
    <source>
        <dbReference type="ARBA" id="ARBA00023180"/>
    </source>
</evidence>
<feature type="chain" id="PRO_5043923035" description="Peptidase S28" evidence="6">
    <location>
        <begin position="22"/>
        <end position="543"/>
    </location>
</feature>
<dbReference type="PANTHER" id="PTHR11010:SF23">
    <property type="entry name" value="SERINE PEPTIDASE"/>
    <property type="match status" value="1"/>
</dbReference>
<evidence type="ECO:0000313" key="8">
    <source>
        <dbReference type="Proteomes" id="UP001385951"/>
    </source>
</evidence>
<name>A0AAW0FSC3_9APHY</name>
<evidence type="ECO:0008006" key="9">
    <source>
        <dbReference type="Google" id="ProtNLM"/>
    </source>
</evidence>
<evidence type="ECO:0000256" key="2">
    <source>
        <dbReference type="ARBA" id="ARBA00022670"/>
    </source>
</evidence>
<dbReference type="PANTHER" id="PTHR11010">
    <property type="entry name" value="PROTEASE S28 PRO-X CARBOXYPEPTIDASE-RELATED"/>
    <property type="match status" value="1"/>
</dbReference>
<dbReference type="InterPro" id="IPR029058">
    <property type="entry name" value="AB_hydrolase_fold"/>
</dbReference>
<dbReference type="GO" id="GO:0006508">
    <property type="term" value="P:proteolysis"/>
    <property type="evidence" value="ECO:0007669"/>
    <property type="project" value="UniProtKB-KW"/>
</dbReference>
<dbReference type="EMBL" id="JASBNA010000038">
    <property type="protein sequence ID" value="KAK7681949.1"/>
    <property type="molecule type" value="Genomic_DNA"/>
</dbReference>
<keyword evidence="8" id="KW-1185">Reference proteome</keyword>
<comment type="similarity">
    <text evidence="1">Belongs to the peptidase S28 family.</text>
</comment>
<dbReference type="GO" id="GO:0008239">
    <property type="term" value="F:dipeptidyl-peptidase activity"/>
    <property type="evidence" value="ECO:0007669"/>
    <property type="project" value="TreeGrafter"/>
</dbReference>
<keyword evidence="3 6" id="KW-0732">Signal</keyword>
<gene>
    <name evidence="7" type="ORF">QCA50_014911</name>
</gene>
<feature type="signal peptide" evidence="6">
    <location>
        <begin position="1"/>
        <end position="21"/>
    </location>
</feature>
<dbReference type="Proteomes" id="UP001385951">
    <property type="component" value="Unassembled WGS sequence"/>
</dbReference>
<dbReference type="Gene3D" id="3.40.50.1820">
    <property type="entry name" value="alpha/beta hydrolase"/>
    <property type="match status" value="2"/>
</dbReference>
<evidence type="ECO:0000256" key="1">
    <source>
        <dbReference type="ARBA" id="ARBA00011079"/>
    </source>
</evidence>
<accession>A0AAW0FSC3</accession>
<sequence>MVASLGKFVSLLLPLAALALGKRTLPPRPSVPSAMAPEEVAVVDRNGSTIPPYTTTYYFDQLIDHTKPQLGTFKQRFWHTWEFYVADGPIILMTPGEANAQGYSGYLTNRTINGQLAQQENGATIVLEHRFYGLSNPYPSLDDESLKLNTIQQAVDDLDYFARNVKLAMPGGDNVKPGQAKWVLMGGSYSGALTSWTMVNKPGLFHAGYSSSGVVEAIVDYWGYFEPIRQNMPVNCSADVEAVITYIDKTFTGRNTTAINEIKSLFGLSALTHLDDVAGALRNNLWDWQSLQPNSGAGTTFTQFCDALEVKDGVSASAKGQGLQHALQAWGNFWTKGGYLADLCGDADIVDCLGSYDATSDYYTNTTIDNAGRSWYWMVCNEVGFLQDGAPANHPTLVSRLIQPAYDQRQCSLMFPKAFSATSVPKANAVNAKFRGWNVKIDRLFFANGQRDPWREATMSADGLNVQSTDRQPIAVSDGFHCSDLSTATGNVDATVKAVQQKALASFHVWLAEDTKHKRSIMDVALETLKGVKVSRSEGSLGA</sequence>
<evidence type="ECO:0000313" key="7">
    <source>
        <dbReference type="EMBL" id="KAK7681949.1"/>
    </source>
</evidence>
<evidence type="ECO:0000256" key="6">
    <source>
        <dbReference type="SAM" id="SignalP"/>
    </source>
</evidence>
<dbReference type="SUPFAM" id="SSF53474">
    <property type="entry name" value="alpha/beta-Hydrolases"/>
    <property type="match status" value="1"/>
</dbReference>
<dbReference type="InterPro" id="IPR008758">
    <property type="entry name" value="Peptidase_S28"/>
</dbReference>
<evidence type="ECO:0000256" key="4">
    <source>
        <dbReference type="ARBA" id="ARBA00022801"/>
    </source>
</evidence>
<proteinExistence type="inferred from homology"/>
<reference evidence="7 8" key="1">
    <citation type="submission" date="2022-09" db="EMBL/GenBank/DDBJ databases">
        <authorList>
            <person name="Palmer J.M."/>
        </authorList>
    </citation>
    <scope>NUCLEOTIDE SEQUENCE [LARGE SCALE GENOMIC DNA]</scope>
    <source>
        <strain evidence="7 8">DSM 7382</strain>
    </source>
</reference>
<organism evidence="7 8">
    <name type="scientific">Cerrena zonata</name>
    <dbReference type="NCBI Taxonomy" id="2478898"/>
    <lineage>
        <taxon>Eukaryota</taxon>
        <taxon>Fungi</taxon>
        <taxon>Dikarya</taxon>
        <taxon>Basidiomycota</taxon>
        <taxon>Agaricomycotina</taxon>
        <taxon>Agaricomycetes</taxon>
        <taxon>Polyporales</taxon>
        <taxon>Cerrenaceae</taxon>
        <taxon>Cerrena</taxon>
    </lineage>
</organism>
<dbReference type="Pfam" id="PF05577">
    <property type="entry name" value="Peptidase_S28"/>
    <property type="match status" value="1"/>
</dbReference>
<evidence type="ECO:0000256" key="3">
    <source>
        <dbReference type="ARBA" id="ARBA00022729"/>
    </source>
</evidence>
<keyword evidence="2" id="KW-0645">Protease</keyword>
<keyword evidence="5" id="KW-0325">Glycoprotein</keyword>
<keyword evidence="4" id="KW-0378">Hydrolase</keyword>
<dbReference type="GO" id="GO:0070008">
    <property type="term" value="F:serine-type exopeptidase activity"/>
    <property type="evidence" value="ECO:0007669"/>
    <property type="project" value="InterPro"/>
</dbReference>